<gene>
    <name evidence="4" type="ORF">SAMN06295920_11385</name>
</gene>
<dbReference type="OrthoDB" id="9803968at2"/>
<dbReference type="InterPro" id="IPR025110">
    <property type="entry name" value="AMP-bd_C"/>
</dbReference>
<dbReference type="PROSITE" id="PS00455">
    <property type="entry name" value="AMP_BINDING"/>
    <property type="match status" value="1"/>
</dbReference>
<evidence type="ECO:0000313" key="5">
    <source>
        <dbReference type="Proteomes" id="UP000189818"/>
    </source>
</evidence>
<sequence length="512" mass="56821">MHPSIHAVANGDKPAFITAETGEIVTYRQLDRRSNQGAHLFREAGLRTGDMVALFLTNGPRFLETVWAAQRSGLHYVCMPVRLTAPELRYMLEDAGAKALVFSAALADTVREAVDGLGDLALFATDGEVGFARSFERVRDAMPDTPIADEAPGQDMLYSSGTTGHPKGIKRPRPVGGIDEPTPVTNLARSLYGMDADSIYLCPAPLYHSAPLRYSMSVNQLGGTVIVMTKFDPEEALRLIERYRVTHAQWVPTHFVRMLKLPEDVRKRYDHSSLRSTFHAAAPCPVEIKQAMIDWWGPIVHEYYSSTELNGFTAATAEEWLAHKGTVGRAIIGEIRICDENDDPLPPRREGMVYFEKGNPIEYHNDPEKTAAAYNRHGWTSVGDIGWVDEEGYLYLTDRQSFMIISGGVNIYPQEIENLLVTHPRVADAAVIGAPDPDLGERVVAVVQPLDWSEAGDALAAELKAFLRKGLSPVKMPKQIEFMRELPRQPTGKLFKRLIRDRFREAAAAPAA</sequence>
<name>A0A1T5GC47_9SPHN</name>
<dbReference type="Proteomes" id="UP000189818">
    <property type="component" value="Unassembled WGS sequence"/>
</dbReference>
<evidence type="ECO:0000259" key="3">
    <source>
        <dbReference type="Pfam" id="PF13193"/>
    </source>
</evidence>
<dbReference type="PANTHER" id="PTHR24096">
    <property type="entry name" value="LONG-CHAIN-FATTY-ACID--COA LIGASE"/>
    <property type="match status" value="1"/>
</dbReference>
<organism evidence="4 5">
    <name type="scientific">Rhizorhabdus histidinilytica</name>
    <dbReference type="NCBI Taxonomy" id="439228"/>
    <lineage>
        <taxon>Bacteria</taxon>
        <taxon>Pseudomonadati</taxon>
        <taxon>Pseudomonadota</taxon>
        <taxon>Alphaproteobacteria</taxon>
        <taxon>Sphingomonadales</taxon>
        <taxon>Sphingomonadaceae</taxon>
        <taxon>Rhizorhabdus</taxon>
    </lineage>
</organism>
<keyword evidence="5" id="KW-1185">Reference proteome</keyword>
<reference evidence="5" key="1">
    <citation type="submission" date="2017-02" db="EMBL/GenBank/DDBJ databases">
        <authorList>
            <person name="Varghese N."/>
            <person name="Submissions S."/>
        </authorList>
    </citation>
    <scope>NUCLEOTIDE SEQUENCE [LARGE SCALE GENOMIC DNA]</scope>
    <source>
        <strain evidence="5">UM2</strain>
    </source>
</reference>
<dbReference type="InterPro" id="IPR020845">
    <property type="entry name" value="AMP-binding_CS"/>
</dbReference>
<dbReference type="STRING" id="439228.SAMN06295920_11385"/>
<dbReference type="Pfam" id="PF00501">
    <property type="entry name" value="AMP-binding"/>
    <property type="match status" value="1"/>
</dbReference>
<dbReference type="InterPro" id="IPR000873">
    <property type="entry name" value="AMP-dep_synth/lig_dom"/>
</dbReference>
<feature type="domain" description="AMP-dependent synthetase/ligase" evidence="2">
    <location>
        <begin position="7"/>
        <end position="355"/>
    </location>
</feature>
<dbReference type="InterPro" id="IPR042099">
    <property type="entry name" value="ANL_N_sf"/>
</dbReference>
<keyword evidence="4" id="KW-0436">Ligase</keyword>
<dbReference type="AlphaFoldDB" id="A0A1T5GC47"/>
<dbReference type="EMBL" id="FUYM01000013">
    <property type="protein sequence ID" value="SKC05932.1"/>
    <property type="molecule type" value="Genomic_DNA"/>
</dbReference>
<dbReference type="RefSeq" id="WP_079650454.1">
    <property type="nucleotide sequence ID" value="NZ_FUYM01000013.1"/>
</dbReference>
<dbReference type="PANTHER" id="PTHR24096:SF323">
    <property type="entry name" value="BLR3536 PROTEIN"/>
    <property type="match status" value="1"/>
</dbReference>
<accession>A0A1T5GC47</accession>
<evidence type="ECO:0000259" key="2">
    <source>
        <dbReference type="Pfam" id="PF00501"/>
    </source>
</evidence>
<dbReference type="Gene3D" id="3.40.50.12780">
    <property type="entry name" value="N-terminal domain of ligase-like"/>
    <property type="match status" value="1"/>
</dbReference>
<proteinExistence type="predicted"/>
<dbReference type="GO" id="GO:0016405">
    <property type="term" value="F:CoA-ligase activity"/>
    <property type="evidence" value="ECO:0007669"/>
    <property type="project" value="TreeGrafter"/>
</dbReference>
<feature type="domain" description="AMP-binding enzyme C-terminal" evidence="3">
    <location>
        <begin position="415"/>
        <end position="493"/>
    </location>
</feature>
<dbReference type="SUPFAM" id="SSF56801">
    <property type="entry name" value="Acetyl-CoA synthetase-like"/>
    <property type="match status" value="1"/>
</dbReference>
<protein>
    <submittedName>
        <fullName evidence="4">Acyl-CoA synthetase (AMP-forming)/AMP-acid ligase II</fullName>
    </submittedName>
</protein>
<feature type="region of interest" description="Disordered" evidence="1">
    <location>
        <begin position="144"/>
        <end position="180"/>
    </location>
</feature>
<evidence type="ECO:0000313" key="4">
    <source>
        <dbReference type="EMBL" id="SKC05932.1"/>
    </source>
</evidence>
<dbReference type="InterPro" id="IPR045851">
    <property type="entry name" value="AMP-bd_C_sf"/>
</dbReference>
<evidence type="ECO:0000256" key="1">
    <source>
        <dbReference type="SAM" id="MobiDB-lite"/>
    </source>
</evidence>
<dbReference type="Pfam" id="PF13193">
    <property type="entry name" value="AMP-binding_C"/>
    <property type="match status" value="1"/>
</dbReference>
<dbReference type="Gene3D" id="3.30.300.30">
    <property type="match status" value="1"/>
</dbReference>